<dbReference type="PANTHER" id="PTHR43580">
    <property type="entry name" value="OXIDOREDUCTASE GLYR1-RELATED"/>
    <property type="match status" value="1"/>
</dbReference>
<dbReference type="InterPro" id="IPR006115">
    <property type="entry name" value="6PGDH_NADP-bd"/>
</dbReference>
<sequence>MSENSHPAVSVLGLGAMGRALAAAFVAAGYPTTVWNRSAGKDAELVAAGAKSASTVAEAVEAGELVVACLFDHASVHEVLDPVVDSLTGRALVNLTSTEPSAARELAEWAARHGIAYLDGGIMAVPPMIGNPGSALLYSGSRAVFDEYRPVLETLGTAEYFGDDAGHASLVDFALLSGMYVMFAGYYHGAAMVRSMGMSAEEFGERAAAWLTALMPSLPAAGAVIDTADYTRVHQPLTFTKAAVDAIVSASRDAGVDLDVIAAYRDLVDRQIAAGHGAESSERAFESLNPPPRRTV</sequence>
<dbReference type="AlphaFoldDB" id="A0A1W0B5G9"/>
<evidence type="ECO:0000256" key="3">
    <source>
        <dbReference type="SAM" id="SignalP"/>
    </source>
</evidence>
<dbReference type="InterPro" id="IPR015815">
    <property type="entry name" value="HIBADH-related"/>
</dbReference>
<dbReference type="InterPro" id="IPR048666">
    <property type="entry name" value="RedAm-like_C"/>
</dbReference>
<dbReference type="GO" id="GO:0050661">
    <property type="term" value="F:NADP binding"/>
    <property type="evidence" value="ECO:0007669"/>
    <property type="project" value="InterPro"/>
</dbReference>
<evidence type="ECO:0000313" key="6">
    <source>
        <dbReference type="EMBL" id="ONM48696.1"/>
    </source>
</evidence>
<protein>
    <submittedName>
        <fullName evidence="6">6-phosphogluconate dehydrogenase</fullName>
    </submittedName>
</protein>
<dbReference type="RefSeq" id="WP_077116608.1">
    <property type="nucleotide sequence ID" value="NZ_LOKT01000002.1"/>
</dbReference>
<organism evidence="6 7">
    <name type="scientific">Nocardia donostiensis</name>
    <dbReference type="NCBI Taxonomy" id="1538463"/>
    <lineage>
        <taxon>Bacteria</taxon>
        <taxon>Bacillati</taxon>
        <taxon>Actinomycetota</taxon>
        <taxon>Actinomycetes</taxon>
        <taxon>Mycobacteriales</taxon>
        <taxon>Nocardiaceae</taxon>
        <taxon>Nocardia</taxon>
    </lineage>
</organism>
<dbReference type="SUPFAM" id="SSF51735">
    <property type="entry name" value="NAD(P)-binding Rossmann-fold domains"/>
    <property type="match status" value="1"/>
</dbReference>
<dbReference type="Proteomes" id="UP000188836">
    <property type="component" value="Unassembled WGS sequence"/>
</dbReference>
<dbReference type="GO" id="GO:0016491">
    <property type="term" value="F:oxidoreductase activity"/>
    <property type="evidence" value="ECO:0007669"/>
    <property type="project" value="UniProtKB-KW"/>
</dbReference>
<dbReference type="InterPro" id="IPR013328">
    <property type="entry name" value="6PGD_dom2"/>
</dbReference>
<evidence type="ECO:0000256" key="2">
    <source>
        <dbReference type="ARBA" id="ARBA00023002"/>
    </source>
</evidence>
<evidence type="ECO:0000259" key="4">
    <source>
        <dbReference type="Pfam" id="PF03446"/>
    </source>
</evidence>
<accession>A0A1W0B5G9</accession>
<keyword evidence="7" id="KW-1185">Reference proteome</keyword>
<comment type="caution">
    <text evidence="6">The sequence shown here is derived from an EMBL/GenBank/DDBJ whole genome shotgun (WGS) entry which is preliminary data.</text>
</comment>
<dbReference type="STRING" id="1538463.B0T36_04435"/>
<feature type="signal peptide" evidence="3">
    <location>
        <begin position="1"/>
        <end position="22"/>
    </location>
</feature>
<dbReference type="Gene3D" id="3.40.50.720">
    <property type="entry name" value="NAD(P)-binding Rossmann-like Domain"/>
    <property type="match status" value="1"/>
</dbReference>
<evidence type="ECO:0000313" key="7">
    <source>
        <dbReference type="Proteomes" id="UP000188836"/>
    </source>
</evidence>
<feature type="domain" description="NADPH-dependent reductive aminase-like C-terminal" evidence="5">
    <location>
        <begin position="164"/>
        <end position="288"/>
    </location>
</feature>
<evidence type="ECO:0000259" key="5">
    <source>
        <dbReference type="Pfam" id="PF21761"/>
    </source>
</evidence>
<dbReference type="Gene3D" id="1.10.1040.10">
    <property type="entry name" value="N-(1-d-carboxylethyl)-l-norvaline Dehydrogenase, domain 2"/>
    <property type="match status" value="1"/>
</dbReference>
<comment type="similarity">
    <text evidence="1">Belongs to the HIBADH-related family.</text>
</comment>
<proteinExistence type="inferred from homology"/>
<dbReference type="PIRSF" id="PIRSF000103">
    <property type="entry name" value="HIBADH"/>
    <property type="match status" value="1"/>
</dbReference>
<dbReference type="PANTHER" id="PTHR43580:SF2">
    <property type="entry name" value="CYTOKINE-LIKE NUCLEAR FACTOR N-PAC"/>
    <property type="match status" value="1"/>
</dbReference>
<name>A0A1W0B5G9_9NOCA</name>
<gene>
    <name evidence="6" type="ORF">B0T46_11760</name>
</gene>
<feature type="chain" id="PRO_5038917290" evidence="3">
    <location>
        <begin position="23"/>
        <end position="296"/>
    </location>
</feature>
<evidence type="ECO:0000256" key="1">
    <source>
        <dbReference type="ARBA" id="ARBA00009080"/>
    </source>
</evidence>
<reference evidence="6 7" key="1">
    <citation type="journal article" date="2016" name="Antonie Van Leeuwenhoek">
        <title>Nocardia donostiensis sp. nov., isolated from human respiratory specimens.</title>
        <authorList>
            <person name="Ercibengoa M."/>
            <person name="Bell M."/>
            <person name="Marimon J.M."/>
            <person name="Humrighouse B."/>
            <person name="Klenk H.P."/>
            <person name="Potter G."/>
            <person name="Perez-Trallero E."/>
        </authorList>
    </citation>
    <scope>NUCLEOTIDE SEQUENCE [LARGE SCALE GENOMIC DNA]</scope>
    <source>
        <strain evidence="6 7">X1655</strain>
    </source>
</reference>
<keyword evidence="2" id="KW-0560">Oxidoreductase</keyword>
<dbReference type="Pfam" id="PF03446">
    <property type="entry name" value="NAD_binding_2"/>
    <property type="match status" value="1"/>
</dbReference>
<keyword evidence="3" id="KW-0732">Signal</keyword>
<dbReference type="EMBL" id="MUMY01000008">
    <property type="protein sequence ID" value="ONM48696.1"/>
    <property type="molecule type" value="Genomic_DNA"/>
</dbReference>
<dbReference type="OrthoDB" id="4029976at2"/>
<feature type="domain" description="6-phosphogluconate dehydrogenase NADP-binding" evidence="4">
    <location>
        <begin position="9"/>
        <end position="157"/>
    </location>
</feature>
<dbReference type="Pfam" id="PF21761">
    <property type="entry name" value="RedAm-like_C"/>
    <property type="match status" value="1"/>
</dbReference>
<dbReference type="InterPro" id="IPR036291">
    <property type="entry name" value="NAD(P)-bd_dom_sf"/>
</dbReference>
<dbReference type="InterPro" id="IPR051265">
    <property type="entry name" value="HIBADH-related_NP60_sf"/>
</dbReference>